<reference evidence="2" key="1">
    <citation type="submission" date="2021-01" db="EMBL/GenBank/DDBJ databases">
        <authorList>
            <person name="Corre E."/>
            <person name="Pelletier E."/>
            <person name="Niang G."/>
            <person name="Scheremetjew M."/>
            <person name="Finn R."/>
            <person name="Kale V."/>
            <person name="Holt S."/>
            <person name="Cochrane G."/>
            <person name="Meng A."/>
            <person name="Brown T."/>
            <person name="Cohen L."/>
        </authorList>
    </citation>
    <scope>NUCLEOTIDE SEQUENCE</scope>
    <source>
        <strain evidence="2">CCMP281</strain>
    </source>
</reference>
<evidence type="ECO:0000313" key="2">
    <source>
        <dbReference type="EMBL" id="CAE0110377.1"/>
    </source>
</evidence>
<dbReference type="EMBL" id="HBHX01019827">
    <property type="protein sequence ID" value="CAE0110377.1"/>
    <property type="molecule type" value="Transcribed_RNA"/>
</dbReference>
<organism evidence="2">
    <name type="scientific">Haptolina ericina</name>
    <dbReference type="NCBI Taxonomy" id="156174"/>
    <lineage>
        <taxon>Eukaryota</taxon>
        <taxon>Haptista</taxon>
        <taxon>Haptophyta</taxon>
        <taxon>Prymnesiophyceae</taxon>
        <taxon>Prymnesiales</taxon>
        <taxon>Prymnesiaceae</taxon>
        <taxon>Haptolina</taxon>
    </lineage>
</organism>
<dbReference type="AlphaFoldDB" id="A0A7S3EVB6"/>
<proteinExistence type="predicted"/>
<feature type="region of interest" description="Disordered" evidence="1">
    <location>
        <begin position="121"/>
        <end position="158"/>
    </location>
</feature>
<name>A0A7S3EVB6_9EUKA</name>
<gene>
    <name evidence="2" type="ORF">HERI1096_LOCUS11037</name>
</gene>
<accession>A0A7S3EVB6</accession>
<evidence type="ECO:0000256" key="1">
    <source>
        <dbReference type="SAM" id="MobiDB-lite"/>
    </source>
</evidence>
<protein>
    <submittedName>
        <fullName evidence="2">Uncharacterized protein</fullName>
    </submittedName>
</protein>
<sequence>MYAYAKKLSVRDIRKELHRLGVRATGLLERSEYEDALVNAHLKDGVHHLLLPEPSDPPANAQYFVRVPPTLRPGDAFDAFALPANAGEASGGMHLRIQVPEGAGGGAVLRVPSSIVLHAERQRDELARQAHRAGTAPPPPKIKMKRRTSPQDLDSSSD</sequence>